<dbReference type="AlphaFoldDB" id="A0ABD0W6S5"/>
<dbReference type="PROSITE" id="PS50041">
    <property type="entry name" value="C_TYPE_LECTIN_2"/>
    <property type="match status" value="3"/>
</dbReference>
<dbReference type="Gene3D" id="3.10.100.10">
    <property type="entry name" value="Mannose-Binding Protein A, subunit A"/>
    <property type="match status" value="3"/>
</dbReference>
<feature type="transmembrane region" description="Helical" evidence="1">
    <location>
        <begin position="664"/>
        <end position="686"/>
    </location>
</feature>
<dbReference type="EMBL" id="JAGEUA010000009">
    <property type="protein sequence ID" value="KAL0967019.1"/>
    <property type="molecule type" value="Genomic_DNA"/>
</dbReference>
<evidence type="ECO:0000259" key="2">
    <source>
        <dbReference type="PROSITE" id="PS50041"/>
    </source>
</evidence>
<evidence type="ECO:0000256" key="1">
    <source>
        <dbReference type="SAM" id="Phobius"/>
    </source>
</evidence>
<dbReference type="SMART" id="SM00034">
    <property type="entry name" value="CLECT"/>
    <property type="match status" value="3"/>
</dbReference>
<evidence type="ECO:0000313" key="3">
    <source>
        <dbReference type="EMBL" id="KAL0967019.1"/>
    </source>
</evidence>
<keyword evidence="1" id="KW-0472">Membrane</keyword>
<dbReference type="InterPro" id="IPR001304">
    <property type="entry name" value="C-type_lectin-like"/>
</dbReference>
<protein>
    <recommendedName>
        <fullName evidence="2">C-type lectin domain-containing protein</fullName>
    </recommendedName>
</protein>
<dbReference type="Proteomes" id="UP001557470">
    <property type="component" value="Unassembled WGS sequence"/>
</dbReference>
<keyword evidence="1" id="KW-1133">Transmembrane helix</keyword>
<feature type="domain" description="C-type lectin" evidence="2">
    <location>
        <begin position="520"/>
        <end position="637"/>
    </location>
</feature>
<sequence>MEVHFKDLTGIPLKQTFLNSIDRKGSRLLNFMKNVCATKNKRVLQTVTKLQVLRGQTNGCSEDVKDMILLLLSYFDEKEELLLHYVEETSLAKDVELENLPVTPCIIVCGPSCYAAVRFMLSVDRKIANDDITTFITAVCLMFGSYYCFNIHYPSELASVLEFLQRSGSTPPNSTVAPTDPPTGGCAPGSTRYQSQCYTLIKYRKPTTWLEARSYCQSIGSNLASIANRREQVFLTTQMVHVTTDLWIGLTNLGRDSLVWTDGRALKYFNWAPETRWPNHRHLRSLQRHLVRRDIFPEDFEVMQHLRWPSHLDYYNPVEEQIVQRRNDQCAVMSSSSSTLGQWVLVSCEAKHGFICQSKVDPGIPVQAPTEFPRSWEKFGNYSYKVLPQNLTWSEAQVQCETEQSQLASILDELSVAYLELQALKLQTPLWIGLNKNETNGYFRWIDGWHLSIVKWGLNEPSRDRPCVYLDVDGTWKTAFCNHTYPSVCKLSTAIPPTDPPQYPGDCHQQELEGTSWLPFRGHCYGFFTDNILWSDASTSCVRKGALLVSIGDPVELDFLKKNLEFLKDRYFSFWIGLYKTRLGQWKWLDRTWLDFTNWADGQPSDYSRNSEYGMMLTSDGTWSSGSAWHDKPYICKKPKALVLPETPPTKAVSPEVDQKRVCYGLAVVVVLAALCLMGLTVRTLYKKTGRAPSADPSFSKPLVFRKPLFSAALKAVDNTLYVEPVTTGDMVNTNMIDTIQLVKNMEEEPQTMS</sequence>
<evidence type="ECO:0000313" key="4">
    <source>
        <dbReference type="Proteomes" id="UP001557470"/>
    </source>
</evidence>
<proteinExistence type="predicted"/>
<gene>
    <name evidence="3" type="ORF">UPYG_G00303510</name>
</gene>
<dbReference type="SUPFAM" id="SSF56436">
    <property type="entry name" value="C-type lectin-like"/>
    <property type="match status" value="3"/>
</dbReference>
<reference evidence="3 4" key="1">
    <citation type="submission" date="2024-06" db="EMBL/GenBank/DDBJ databases">
        <authorList>
            <person name="Pan Q."/>
            <person name="Wen M."/>
            <person name="Jouanno E."/>
            <person name="Zahm M."/>
            <person name="Klopp C."/>
            <person name="Cabau C."/>
            <person name="Louis A."/>
            <person name="Berthelot C."/>
            <person name="Parey E."/>
            <person name="Roest Crollius H."/>
            <person name="Montfort J."/>
            <person name="Robinson-Rechavi M."/>
            <person name="Bouchez O."/>
            <person name="Lampietro C."/>
            <person name="Lopez Roques C."/>
            <person name="Donnadieu C."/>
            <person name="Postlethwait J."/>
            <person name="Bobe J."/>
            <person name="Verreycken H."/>
            <person name="Guiguen Y."/>
        </authorList>
    </citation>
    <scope>NUCLEOTIDE SEQUENCE [LARGE SCALE GENOMIC DNA]</scope>
    <source>
        <strain evidence="3">Up_M1</strain>
        <tissue evidence="3">Testis</tissue>
    </source>
</reference>
<name>A0ABD0W6S5_UMBPY</name>
<dbReference type="Pfam" id="PF00059">
    <property type="entry name" value="Lectin_C"/>
    <property type="match status" value="3"/>
</dbReference>
<dbReference type="CDD" id="cd00037">
    <property type="entry name" value="CLECT"/>
    <property type="match status" value="3"/>
</dbReference>
<feature type="domain" description="C-type lectin" evidence="2">
    <location>
        <begin position="193"/>
        <end position="357"/>
    </location>
</feature>
<dbReference type="InterPro" id="IPR016186">
    <property type="entry name" value="C-type_lectin-like/link_sf"/>
</dbReference>
<comment type="caution">
    <text evidence="3">The sequence shown here is derived from an EMBL/GenBank/DDBJ whole genome shotgun (WGS) entry which is preliminary data.</text>
</comment>
<organism evidence="3 4">
    <name type="scientific">Umbra pygmaea</name>
    <name type="common">Eastern mudminnow</name>
    <dbReference type="NCBI Taxonomy" id="75934"/>
    <lineage>
        <taxon>Eukaryota</taxon>
        <taxon>Metazoa</taxon>
        <taxon>Chordata</taxon>
        <taxon>Craniata</taxon>
        <taxon>Vertebrata</taxon>
        <taxon>Euteleostomi</taxon>
        <taxon>Actinopterygii</taxon>
        <taxon>Neopterygii</taxon>
        <taxon>Teleostei</taxon>
        <taxon>Protacanthopterygii</taxon>
        <taxon>Esociformes</taxon>
        <taxon>Umbridae</taxon>
        <taxon>Umbra</taxon>
    </lineage>
</organism>
<dbReference type="PANTHER" id="PTHR22803">
    <property type="entry name" value="MANNOSE, PHOSPHOLIPASE, LECTIN RECEPTOR RELATED"/>
    <property type="match status" value="1"/>
</dbReference>
<dbReference type="InterPro" id="IPR016187">
    <property type="entry name" value="CTDL_fold"/>
</dbReference>
<dbReference type="InterPro" id="IPR050111">
    <property type="entry name" value="C-type_lectin/snaclec_domain"/>
</dbReference>
<feature type="domain" description="C-type lectin" evidence="2">
    <location>
        <begin position="379"/>
        <end position="490"/>
    </location>
</feature>
<accession>A0ABD0W6S5</accession>
<keyword evidence="1" id="KW-0812">Transmembrane</keyword>
<keyword evidence="4" id="KW-1185">Reference proteome</keyword>